<comment type="caution">
    <text evidence="8">The sequence shown here is derived from an EMBL/GenBank/DDBJ whole genome shotgun (WGS) entry which is preliminary data.</text>
</comment>
<feature type="region of interest" description="Disordered" evidence="6">
    <location>
        <begin position="174"/>
        <end position="193"/>
    </location>
</feature>
<evidence type="ECO:0000256" key="3">
    <source>
        <dbReference type="ARBA" id="ARBA00022771"/>
    </source>
</evidence>
<evidence type="ECO:0000313" key="8">
    <source>
        <dbReference type="EMBL" id="KAG8177500.1"/>
    </source>
</evidence>
<feature type="domain" description="C2H2-type" evidence="7">
    <location>
        <begin position="334"/>
        <end position="357"/>
    </location>
</feature>
<dbReference type="Proteomes" id="UP000827092">
    <property type="component" value="Unassembled WGS sequence"/>
</dbReference>
<feature type="domain" description="C2H2-type" evidence="7">
    <location>
        <begin position="880"/>
        <end position="908"/>
    </location>
</feature>
<proteinExistence type="predicted"/>
<feature type="domain" description="C2H2-type" evidence="7">
    <location>
        <begin position="307"/>
        <end position="335"/>
    </location>
</feature>
<feature type="domain" description="C2H2-type" evidence="7">
    <location>
        <begin position="19"/>
        <end position="46"/>
    </location>
</feature>
<dbReference type="PROSITE" id="PS00028">
    <property type="entry name" value="ZINC_FINGER_C2H2_1"/>
    <property type="match status" value="16"/>
</dbReference>
<dbReference type="Pfam" id="PF00096">
    <property type="entry name" value="zf-C2H2"/>
    <property type="match status" value="4"/>
</dbReference>
<organism evidence="8 9">
    <name type="scientific">Oedothorax gibbosus</name>
    <dbReference type="NCBI Taxonomy" id="931172"/>
    <lineage>
        <taxon>Eukaryota</taxon>
        <taxon>Metazoa</taxon>
        <taxon>Ecdysozoa</taxon>
        <taxon>Arthropoda</taxon>
        <taxon>Chelicerata</taxon>
        <taxon>Arachnida</taxon>
        <taxon>Araneae</taxon>
        <taxon>Araneomorphae</taxon>
        <taxon>Entelegynae</taxon>
        <taxon>Araneoidea</taxon>
        <taxon>Linyphiidae</taxon>
        <taxon>Erigoninae</taxon>
        <taxon>Oedothorax</taxon>
    </lineage>
</organism>
<gene>
    <name evidence="8" type="ORF">JTE90_012566</name>
</gene>
<dbReference type="SUPFAM" id="SSF57667">
    <property type="entry name" value="beta-beta-alpha zinc fingers"/>
    <property type="match status" value="6"/>
</dbReference>
<keyword evidence="9" id="KW-1185">Reference proteome</keyword>
<feature type="domain" description="C2H2-type" evidence="7">
    <location>
        <begin position="248"/>
        <end position="276"/>
    </location>
</feature>
<dbReference type="PANTHER" id="PTHR24379:SF121">
    <property type="entry name" value="C2H2-TYPE DOMAIN-CONTAINING PROTEIN"/>
    <property type="match status" value="1"/>
</dbReference>
<feature type="domain" description="C2H2-type" evidence="7">
    <location>
        <begin position="734"/>
        <end position="762"/>
    </location>
</feature>
<feature type="domain" description="C2H2-type" evidence="7">
    <location>
        <begin position="706"/>
        <end position="733"/>
    </location>
</feature>
<dbReference type="GO" id="GO:0008270">
    <property type="term" value="F:zinc ion binding"/>
    <property type="evidence" value="ECO:0007669"/>
    <property type="project" value="UniProtKB-KW"/>
</dbReference>
<feature type="domain" description="C2H2-type" evidence="7">
    <location>
        <begin position="824"/>
        <end position="851"/>
    </location>
</feature>
<dbReference type="Gene3D" id="3.30.160.60">
    <property type="entry name" value="Classic Zinc Finger"/>
    <property type="match status" value="11"/>
</dbReference>
<evidence type="ECO:0000259" key="7">
    <source>
        <dbReference type="PROSITE" id="PS50157"/>
    </source>
</evidence>
<feature type="domain" description="C2H2-type" evidence="7">
    <location>
        <begin position="504"/>
        <end position="526"/>
    </location>
</feature>
<name>A0AAV6U1U1_9ARAC</name>
<keyword evidence="4" id="KW-0862">Zinc</keyword>
<dbReference type="AlphaFoldDB" id="A0AAV6U1U1"/>
<dbReference type="PANTHER" id="PTHR24379">
    <property type="entry name" value="KRAB AND ZINC FINGER DOMAIN-CONTAINING"/>
    <property type="match status" value="1"/>
</dbReference>
<protein>
    <recommendedName>
        <fullName evidence="7">C2H2-type domain-containing protein</fullName>
    </recommendedName>
</protein>
<evidence type="ECO:0000256" key="6">
    <source>
        <dbReference type="SAM" id="MobiDB-lite"/>
    </source>
</evidence>
<evidence type="ECO:0000313" key="9">
    <source>
        <dbReference type="Proteomes" id="UP000827092"/>
    </source>
</evidence>
<keyword evidence="1" id="KW-0479">Metal-binding</keyword>
<evidence type="ECO:0000256" key="4">
    <source>
        <dbReference type="ARBA" id="ARBA00022833"/>
    </source>
</evidence>
<feature type="domain" description="C2H2-type" evidence="7">
    <location>
        <begin position="852"/>
        <end position="879"/>
    </location>
</feature>
<evidence type="ECO:0000256" key="5">
    <source>
        <dbReference type="PROSITE-ProRule" id="PRU00042"/>
    </source>
</evidence>
<dbReference type="PROSITE" id="PS50157">
    <property type="entry name" value="ZINC_FINGER_C2H2_2"/>
    <property type="match status" value="13"/>
</dbReference>
<keyword evidence="3 5" id="KW-0863">Zinc-finger</keyword>
<evidence type="ECO:0000256" key="1">
    <source>
        <dbReference type="ARBA" id="ARBA00022723"/>
    </source>
</evidence>
<feature type="domain" description="C2H2-type" evidence="7">
    <location>
        <begin position="795"/>
        <end position="823"/>
    </location>
</feature>
<dbReference type="InterPro" id="IPR013087">
    <property type="entry name" value="Znf_C2H2_type"/>
</dbReference>
<keyword evidence="2" id="KW-0677">Repeat</keyword>
<feature type="domain" description="C2H2-type" evidence="7">
    <location>
        <begin position="277"/>
        <end position="305"/>
    </location>
</feature>
<sequence length="921" mass="108980">MAENEGTEDECVFLPKPIFICALCDLKFLNQHNLDRHNQLHAGTDGFACPLCKAIFPDLPQLQLHDLQHSLAEAQGNDDNFADFDIFAQPSSENVCIICTESFEREEDLLMHCMQHAEEDVTNNGDVTDIDDVDVTNYGDVTNNVQVVNLGIDEGGFVIPMEFRQNGLKVAKKSFGRPSRPVSRRPPPSFEREKPTRVFTENSLQQNYVMAEEDLYYLTSYDGEVDPQEQSPKRRRQRTRRNFNTARNRCDQCQKVFSNVFSLKRHKSALHLNKRPYVCTICRKTFMQMRLLLRHSHHHHTPREDIYTCKHCGGQFFELEHLHAHFQRDHDMQHNCQACFRFFAEEEDYFNHMKEHTATFGFDCCRCRKRYKNEFELKRHRCIEEAARKYLCKVCGKCFQRKYHLYRHFSVHKDLAGVPDVLAFAAKIEYDSDGIIEEPVYMKPRNRNKVKPPKYDDIIHYKNGRRTMFRKPMNFKCYICLVKWPNLRRYKQHFMMAHKGIKFNSCHICGKQFSTAFRVRRHLSCHGIPEYVTETVLVNATEPEVHLQTSDEIVYDPSVGLEEENEEDNIHARGRDYQCYICNQKCDNLRRFKLHFKKQHETVEFNSCHICFKPFPTTFKVRRHIVSHYVEAKKSLESNINSYSDSSKSIIKKNANILMNFGFVKIDARHRGIPKTYSCYICNENCQNYSLYKGHFYSKHKGIKLNACHICNKQFTSTTKVKRHLQTHTNDRKYGCHDCGKRFTQFAHLKRHRALMHTVRSQRLNKCMYCPKLYADKVSFDKHVMMHQLAEQSNFKCSVCQEKFIEERLLDEHILAFHDFFKKFQCTVCKRRFQKESFLNRHMMIHTGLRKWKCFKCNKRFGTKSDLSRHALTHTDLKPFPCFFCDKLFTRSSNRQKHISLFHDTRNIHVNNDKDIKPSPD</sequence>
<evidence type="ECO:0000256" key="2">
    <source>
        <dbReference type="ARBA" id="ARBA00022737"/>
    </source>
</evidence>
<dbReference type="SMART" id="SM00355">
    <property type="entry name" value="ZnF_C2H2"/>
    <property type="match status" value="20"/>
</dbReference>
<dbReference type="EMBL" id="JAFNEN010000777">
    <property type="protein sequence ID" value="KAG8177500.1"/>
    <property type="molecule type" value="Genomic_DNA"/>
</dbReference>
<feature type="domain" description="C2H2-type" evidence="7">
    <location>
        <begin position="390"/>
        <end position="412"/>
    </location>
</feature>
<reference evidence="8 9" key="1">
    <citation type="journal article" date="2022" name="Nat. Ecol. Evol.">
        <title>A masculinizing supergene underlies an exaggerated male reproductive morph in a spider.</title>
        <authorList>
            <person name="Hendrickx F."/>
            <person name="De Corte Z."/>
            <person name="Sonet G."/>
            <person name="Van Belleghem S.M."/>
            <person name="Kostlbacher S."/>
            <person name="Vangestel C."/>
        </authorList>
    </citation>
    <scope>NUCLEOTIDE SEQUENCE [LARGE SCALE GENOMIC DNA]</scope>
    <source>
        <strain evidence="8">W744_W776</strain>
    </source>
</reference>
<accession>A0AAV6U1U1</accession>
<dbReference type="InterPro" id="IPR036236">
    <property type="entry name" value="Znf_C2H2_sf"/>
</dbReference>
<feature type="region of interest" description="Disordered" evidence="6">
    <location>
        <begin position="222"/>
        <end position="243"/>
    </location>
</feature>